<organism evidence="1">
    <name type="scientific">Tanacetum cinerariifolium</name>
    <name type="common">Dalmatian daisy</name>
    <name type="synonym">Chrysanthemum cinerariifolium</name>
    <dbReference type="NCBI Taxonomy" id="118510"/>
    <lineage>
        <taxon>Eukaryota</taxon>
        <taxon>Viridiplantae</taxon>
        <taxon>Streptophyta</taxon>
        <taxon>Embryophyta</taxon>
        <taxon>Tracheophyta</taxon>
        <taxon>Spermatophyta</taxon>
        <taxon>Magnoliopsida</taxon>
        <taxon>eudicotyledons</taxon>
        <taxon>Gunneridae</taxon>
        <taxon>Pentapetalae</taxon>
        <taxon>asterids</taxon>
        <taxon>campanulids</taxon>
        <taxon>Asterales</taxon>
        <taxon>Asteraceae</taxon>
        <taxon>Asteroideae</taxon>
        <taxon>Anthemideae</taxon>
        <taxon>Anthemidinae</taxon>
        <taxon>Tanacetum</taxon>
    </lineage>
</organism>
<dbReference type="AlphaFoldDB" id="A0A6L2KNV3"/>
<accession>A0A6L2KNV3</accession>
<sequence>MTLIPNIIRAEDANNENRLQEPCHETKQHLTYRDILRRQRDKRVFRSAARHSENYKAPNDTFTALIKSPAEILATSEWKAMLHPPSRMFAPANKRDQMKYYEFHGHDTNDCIDL</sequence>
<reference evidence="1" key="1">
    <citation type="journal article" date="2019" name="Sci. Rep.">
        <title>Draft genome of Tanacetum cinerariifolium, the natural source of mosquito coil.</title>
        <authorList>
            <person name="Yamashiro T."/>
            <person name="Shiraishi A."/>
            <person name="Satake H."/>
            <person name="Nakayama K."/>
        </authorList>
    </citation>
    <scope>NUCLEOTIDE SEQUENCE</scope>
</reference>
<gene>
    <name evidence="1" type="ORF">Tci_023169</name>
</gene>
<comment type="caution">
    <text evidence="1">The sequence shown here is derived from an EMBL/GenBank/DDBJ whole genome shotgun (WGS) entry which is preliminary data.</text>
</comment>
<name>A0A6L2KNV3_TANCI</name>
<evidence type="ECO:0000313" key="1">
    <source>
        <dbReference type="EMBL" id="GEU51191.1"/>
    </source>
</evidence>
<dbReference type="EMBL" id="BKCJ010002828">
    <property type="protein sequence ID" value="GEU51191.1"/>
    <property type="molecule type" value="Genomic_DNA"/>
</dbReference>
<protein>
    <submittedName>
        <fullName evidence="1">Retrotransposon Gag domain-containing protein</fullName>
    </submittedName>
</protein>
<proteinExistence type="predicted"/>